<evidence type="ECO:0000313" key="2">
    <source>
        <dbReference type="EMBL" id="KAK4035480.1"/>
    </source>
</evidence>
<dbReference type="Proteomes" id="UP001234178">
    <property type="component" value="Unassembled WGS sequence"/>
</dbReference>
<dbReference type="EMBL" id="JAOYFB010000040">
    <property type="protein sequence ID" value="KAK4035480.1"/>
    <property type="molecule type" value="Genomic_DNA"/>
</dbReference>
<organism evidence="2 3">
    <name type="scientific">Daphnia magna</name>
    <dbReference type="NCBI Taxonomy" id="35525"/>
    <lineage>
        <taxon>Eukaryota</taxon>
        <taxon>Metazoa</taxon>
        <taxon>Ecdysozoa</taxon>
        <taxon>Arthropoda</taxon>
        <taxon>Crustacea</taxon>
        <taxon>Branchiopoda</taxon>
        <taxon>Diplostraca</taxon>
        <taxon>Cladocera</taxon>
        <taxon>Anomopoda</taxon>
        <taxon>Daphniidae</taxon>
        <taxon>Daphnia</taxon>
    </lineage>
</organism>
<feature type="region of interest" description="Disordered" evidence="1">
    <location>
        <begin position="1"/>
        <end position="68"/>
    </location>
</feature>
<name>A0ABR0B1A0_9CRUS</name>
<sequence>MGVSSLFFDERQLKTKERKNKQKKKQENLPVQANSSTSIEASDHPSHPTPIPSFPRIRTNGGGARPAFNTRVEKANVWIRRDEADRKGGVDIFRGGVLQGRFN</sequence>
<comment type="caution">
    <text evidence="2">The sequence shown here is derived from an EMBL/GenBank/DDBJ whole genome shotgun (WGS) entry which is preliminary data.</text>
</comment>
<feature type="compositionally biased region" description="Polar residues" evidence="1">
    <location>
        <begin position="29"/>
        <end position="40"/>
    </location>
</feature>
<evidence type="ECO:0000256" key="1">
    <source>
        <dbReference type="SAM" id="MobiDB-lite"/>
    </source>
</evidence>
<protein>
    <submittedName>
        <fullName evidence="2">Uncharacterized protein</fullName>
    </submittedName>
</protein>
<evidence type="ECO:0000313" key="3">
    <source>
        <dbReference type="Proteomes" id="UP001234178"/>
    </source>
</evidence>
<proteinExistence type="predicted"/>
<keyword evidence="3" id="KW-1185">Reference proteome</keyword>
<reference evidence="2 3" key="1">
    <citation type="journal article" date="2023" name="Nucleic Acids Res.">
        <title>The hologenome of Daphnia magna reveals possible DNA methylation and microbiome-mediated evolution of the host genome.</title>
        <authorList>
            <person name="Chaturvedi A."/>
            <person name="Li X."/>
            <person name="Dhandapani V."/>
            <person name="Marshall H."/>
            <person name="Kissane S."/>
            <person name="Cuenca-Cambronero M."/>
            <person name="Asole G."/>
            <person name="Calvet F."/>
            <person name="Ruiz-Romero M."/>
            <person name="Marangio P."/>
            <person name="Guigo R."/>
            <person name="Rago D."/>
            <person name="Mirbahai L."/>
            <person name="Eastwood N."/>
            <person name="Colbourne J.K."/>
            <person name="Zhou J."/>
            <person name="Mallon E."/>
            <person name="Orsini L."/>
        </authorList>
    </citation>
    <scope>NUCLEOTIDE SEQUENCE [LARGE SCALE GENOMIC DNA]</scope>
    <source>
        <strain evidence="2">LRV0_1</strain>
    </source>
</reference>
<accession>A0ABR0B1A0</accession>
<gene>
    <name evidence="2" type="ORF">OUZ56_027568</name>
</gene>